<dbReference type="Proteomes" id="UP000694405">
    <property type="component" value="Chromosome 6"/>
</dbReference>
<dbReference type="GO" id="GO:0044782">
    <property type="term" value="P:cilium organization"/>
    <property type="evidence" value="ECO:0007669"/>
    <property type="project" value="TreeGrafter"/>
</dbReference>
<dbReference type="PROSITE" id="PS50176">
    <property type="entry name" value="ARM_REPEAT"/>
    <property type="match status" value="1"/>
</dbReference>
<protein>
    <submittedName>
        <fullName evidence="2">Uncharacterized protein</fullName>
    </submittedName>
</protein>
<evidence type="ECO:0000313" key="3">
    <source>
        <dbReference type="Proteomes" id="UP000694405"/>
    </source>
</evidence>
<feature type="region of interest" description="Disordered" evidence="1">
    <location>
        <begin position="107"/>
        <end position="127"/>
    </location>
</feature>
<proteinExistence type="predicted"/>
<dbReference type="InterPro" id="IPR008658">
    <property type="entry name" value="KAP3"/>
</dbReference>
<reference evidence="2" key="2">
    <citation type="submission" date="2025-08" db="UniProtKB">
        <authorList>
            <consortium name="Ensembl"/>
        </authorList>
    </citation>
    <scope>IDENTIFICATION</scope>
</reference>
<evidence type="ECO:0000256" key="1">
    <source>
        <dbReference type="SAM" id="MobiDB-lite"/>
    </source>
</evidence>
<keyword evidence="3" id="KW-1185">Reference proteome</keyword>
<dbReference type="SMART" id="SM00185">
    <property type="entry name" value="ARM"/>
    <property type="match status" value="4"/>
</dbReference>
<name>A0A8V5HGZ9_MELUD</name>
<dbReference type="GO" id="GO:0035869">
    <property type="term" value="C:ciliary transition zone"/>
    <property type="evidence" value="ECO:0007669"/>
    <property type="project" value="TreeGrafter"/>
</dbReference>
<accession>A0A8V5HGZ9</accession>
<feature type="compositionally biased region" description="Basic and acidic residues" evidence="1">
    <location>
        <begin position="107"/>
        <end position="123"/>
    </location>
</feature>
<dbReference type="GO" id="GO:0005930">
    <property type="term" value="C:axoneme"/>
    <property type="evidence" value="ECO:0007669"/>
    <property type="project" value="TreeGrafter"/>
</dbReference>
<dbReference type="SMART" id="SM01297">
    <property type="entry name" value="KAP"/>
    <property type="match status" value="1"/>
</dbReference>
<sequence length="768" mass="88241">MFSELFNNFFLLHCRKVKGGNIDVHPSEKALIVHYEVEAMILGETGDPVLGERKECQKIIRLKSLNANTDIASLARKVVEECKLIHPSKLPEVEQLLYYLQNRRDASAGKEKKEKSSKPKDPSPFEGMEIDEVANINDMDEYIELLYEDIPDKVRGSALVLQLARNPDNLEELLINEGALSALARVLREDWKQSVELATNIIYIFFCFSSFSQFHGIITHYKIGALCMNIIDHELKRHELWQEELSKKKKADILLICWGSLMDYDKTYKKYQGLVIKQEQLLRVAVYLLLNLAEDPRTELKMRNKNIVHMLVKALDRENFELLVLVVFFLKKLSIFMENKNDMVEMDIVEKLVKMVPCEHDDLLNVTLRLLLNLSFDTSLRNKMVQVGLLPKLTALLANESYKQISMCILYHISMDDRFKSMFAYTDCIPQVCAFYVLRGNGLKTLMKRALKFKDPLLMKMIRNISQHDGPTKSLFIDYVGDLAAQISNDEEEEFVIECLGTLANLTLPDLDWELVLKEYKLVPYLKDKLKPGSAEDDLVLEVVIMIGTVSMDDSCAALLAKSGIIPALIELLNAQQEDDEFVCQIIYVFYQMVFHQATRDVIIKETQAPAYLIDLMHDKNAEIRKVCDNTLDIIAEYDEEWAKKIQSEKFRWHNSQWLEMVESRQMDDSEQYLYGDDRIEPYIHEGDILERPDLYYNADGLIAPDGAVSPDFFSDYHLQNGDLIGQHPFSSSIGVDGFGQPPGVPGRPATAYGYRPDEPYYYSYGAQ</sequence>
<dbReference type="InterPro" id="IPR016024">
    <property type="entry name" value="ARM-type_fold"/>
</dbReference>
<dbReference type="Gene3D" id="1.25.10.10">
    <property type="entry name" value="Leucine-rich Repeat Variant"/>
    <property type="match status" value="1"/>
</dbReference>
<dbReference type="GO" id="GO:0016939">
    <property type="term" value="C:kinesin II complex"/>
    <property type="evidence" value="ECO:0007669"/>
    <property type="project" value="TreeGrafter"/>
</dbReference>
<dbReference type="GO" id="GO:0007018">
    <property type="term" value="P:microtubule-based movement"/>
    <property type="evidence" value="ECO:0007669"/>
    <property type="project" value="TreeGrafter"/>
</dbReference>
<dbReference type="InterPro" id="IPR000225">
    <property type="entry name" value="Armadillo"/>
</dbReference>
<dbReference type="SUPFAM" id="SSF48371">
    <property type="entry name" value="ARM repeat"/>
    <property type="match status" value="1"/>
</dbReference>
<reference evidence="2" key="3">
    <citation type="submission" date="2025-09" db="UniProtKB">
        <authorList>
            <consortium name="Ensembl"/>
        </authorList>
    </citation>
    <scope>IDENTIFICATION</scope>
</reference>
<dbReference type="Ensembl" id="ENSMUNT00000031135.1">
    <property type="protein sequence ID" value="ENSMUNP00000026737.1"/>
    <property type="gene ID" value="ENSMUNG00000013131.2"/>
</dbReference>
<reference evidence="2" key="1">
    <citation type="submission" date="2020-03" db="EMBL/GenBank/DDBJ databases">
        <title>Melopsittacus undulatus (budgerigar) genome, bMelUnd1, maternal haplotype with Z.</title>
        <authorList>
            <person name="Gedman G."/>
            <person name="Mountcastle J."/>
            <person name="Haase B."/>
            <person name="Formenti G."/>
            <person name="Wright T."/>
            <person name="Apodaca J."/>
            <person name="Pelan S."/>
            <person name="Chow W."/>
            <person name="Rhie A."/>
            <person name="Howe K."/>
            <person name="Fedrigo O."/>
            <person name="Jarvis E.D."/>
        </authorList>
    </citation>
    <scope>NUCLEOTIDE SEQUENCE [LARGE SCALE GENOMIC DNA]</scope>
</reference>
<dbReference type="GO" id="GO:0019894">
    <property type="term" value="F:kinesin binding"/>
    <property type="evidence" value="ECO:0007669"/>
    <property type="project" value="InterPro"/>
</dbReference>
<dbReference type="PANTHER" id="PTHR15605">
    <property type="entry name" value="KINESIN-ASSOCIATED PROTEINS"/>
    <property type="match status" value="1"/>
</dbReference>
<dbReference type="PANTHER" id="PTHR15605:SF2">
    <property type="entry name" value="KINESIN-ASSOCIATED PROTEIN 3"/>
    <property type="match status" value="1"/>
</dbReference>
<gene>
    <name evidence="2" type="primary">LOC101873953</name>
</gene>
<dbReference type="Pfam" id="PF05804">
    <property type="entry name" value="KAP"/>
    <property type="match status" value="2"/>
</dbReference>
<dbReference type="InterPro" id="IPR011989">
    <property type="entry name" value="ARM-like"/>
</dbReference>
<evidence type="ECO:0000313" key="2">
    <source>
        <dbReference type="Ensembl" id="ENSMUNP00000026737.1"/>
    </source>
</evidence>
<organism evidence="2 3">
    <name type="scientific">Melopsittacus undulatus</name>
    <name type="common">Budgerigar</name>
    <name type="synonym">Psittacus undulatus</name>
    <dbReference type="NCBI Taxonomy" id="13146"/>
    <lineage>
        <taxon>Eukaryota</taxon>
        <taxon>Metazoa</taxon>
        <taxon>Chordata</taxon>
        <taxon>Craniata</taxon>
        <taxon>Vertebrata</taxon>
        <taxon>Euteleostomi</taxon>
        <taxon>Archelosauria</taxon>
        <taxon>Archosauria</taxon>
        <taxon>Dinosauria</taxon>
        <taxon>Saurischia</taxon>
        <taxon>Theropoda</taxon>
        <taxon>Coelurosauria</taxon>
        <taxon>Aves</taxon>
        <taxon>Neognathae</taxon>
        <taxon>Neoaves</taxon>
        <taxon>Telluraves</taxon>
        <taxon>Australaves</taxon>
        <taxon>Psittaciformes</taxon>
        <taxon>Psittaculidae</taxon>
        <taxon>Melopsittacus</taxon>
    </lineage>
</organism>
<dbReference type="AlphaFoldDB" id="A0A8V5HGZ9"/>